<dbReference type="InterPro" id="IPR055348">
    <property type="entry name" value="DctQ"/>
</dbReference>
<feature type="transmembrane region" description="Helical" evidence="7">
    <location>
        <begin position="136"/>
        <end position="159"/>
    </location>
</feature>
<feature type="transmembrane region" description="Helical" evidence="7">
    <location>
        <begin position="12"/>
        <end position="36"/>
    </location>
</feature>
<dbReference type="Proteomes" id="UP000199630">
    <property type="component" value="Unassembled WGS sequence"/>
</dbReference>
<feature type="transmembrane region" description="Helical" evidence="7">
    <location>
        <begin position="56"/>
        <end position="74"/>
    </location>
</feature>
<evidence type="ECO:0000256" key="2">
    <source>
        <dbReference type="ARBA" id="ARBA00022448"/>
    </source>
</evidence>
<dbReference type="Pfam" id="PF04290">
    <property type="entry name" value="DctQ"/>
    <property type="match status" value="1"/>
</dbReference>
<evidence type="ECO:0000313" key="9">
    <source>
        <dbReference type="EMBL" id="SFK04951.1"/>
    </source>
</evidence>
<accession>A0A1I3WES7</accession>
<name>A0A1I3WES7_9RHOB</name>
<evidence type="ECO:0000256" key="1">
    <source>
        <dbReference type="ARBA" id="ARBA00004651"/>
    </source>
</evidence>
<dbReference type="STRING" id="588602.SAMN04487991_3673"/>
<sequence length="165" mass="17926">MHAHVTRLADIFAMLGGAILFVIVMVTTTNTGAFILDRFLAPLGLPVSGLPGYEDFVQLAISGAALMFFPYTQASRGHVAVDLFVANAPMPVKRLLDHMWLTLTAAIALFLAYWMVLGMLEIHSDAAEAGVLGWPIWPFYIPGIASMILWAVVSVSQIFGDARYA</sequence>
<comment type="function">
    <text evidence="7">Part of the tripartite ATP-independent periplasmic (TRAP) transport system.</text>
</comment>
<feature type="transmembrane region" description="Helical" evidence="7">
    <location>
        <begin position="95"/>
        <end position="116"/>
    </location>
</feature>
<comment type="subcellular location">
    <subcellularLocation>
        <location evidence="7">Cell inner membrane</location>
        <topology evidence="7">Multi-pass membrane protein</topology>
    </subcellularLocation>
    <subcellularLocation>
        <location evidence="1">Cell membrane</location>
        <topology evidence="1">Multi-pass membrane protein</topology>
    </subcellularLocation>
</comment>
<keyword evidence="4 7" id="KW-0812">Transmembrane</keyword>
<reference evidence="10" key="1">
    <citation type="submission" date="2016-10" db="EMBL/GenBank/DDBJ databases">
        <authorList>
            <person name="Varghese N."/>
            <person name="Submissions S."/>
        </authorList>
    </citation>
    <scope>NUCLEOTIDE SEQUENCE [LARGE SCALE GENOMIC DNA]</scope>
    <source>
        <strain evidence="10">DSM 26471</strain>
    </source>
</reference>
<evidence type="ECO:0000259" key="8">
    <source>
        <dbReference type="Pfam" id="PF04290"/>
    </source>
</evidence>
<comment type="similarity">
    <text evidence="7">Belongs to the TRAP transporter small permease family.</text>
</comment>
<evidence type="ECO:0000313" key="10">
    <source>
        <dbReference type="Proteomes" id="UP000199630"/>
    </source>
</evidence>
<dbReference type="AlphaFoldDB" id="A0A1I3WES7"/>
<keyword evidence="6 7" id="KW-0472">Membrane</keyword>
<dbReference type="RefSeq" id="WP_090062164.1">
    <property type="nucleotide sequence ID" value="NZ_FORH01000008.1"/>
</dbReference>
<feature type="domain" description="Tripartite ATP-independent periplasmic transporters DctQ component" evidence="8">
    <location>
        <begin position="50"/>
        <end position="163"/>
    </location>
</feature>
<evidence type="ECO:0000256" key="3">
    <source>
        <dbReference type="ARBA" id="ARBA00022475"/>
    </source>
</evidence>
<keyword evidence="2 7" id="KW-0813">Transport</keyword>
<keyword evidence="10" id="KW-1185">Reference proteome</keyword>
<proteinExistence type="inferred from homology"/>
<keyword evidence="3" id="KW-1003">Cell membrane</keyword>
<dbReference type="GO" id="GO:0005886">
    <property type="term" value="C:plasma membrane"/>
    <property type="evidence" value="ECO:0007669"/>
    <property type="project" value="UniProtKB-SubCell"/>
</dbReference>
<gene>
    <name evidence="9" type="ORF">SAMN04487991_3673</name>
</gene>
<evidence type="ECO:0000256" key="7">
    <source>
        <dbReference type="RuleBase" id="RU369079"/>
    </source>
</evidence>
<protein>
    <recommendedName>
        <fullName evidence="7">TRAP transporter small permease protein</fullName>
    </recommendedName>
</protein>
<evidence type="ECO:0000256" key="5">
    <source>
        <dbReference type="ARBA" id="ARBA00022989"/>
    </source>
</evidence>
<evidence type="ECO:0000256" key="6">
    <source>
        <dbReference type="ARBA" id="ARBA00023136"/>
    </source>
</evidence>
<keyword evidence="5 7" id="KW-1133">Transmembrane helix</keyword>
<organism evidence="9 10">
    <name type="scientific">Celeribacter neptunius</name>
    <dbReference type="NCBI Taxonomy" id="588602"/>
    <lineage>
        <taxon>Bacteria</taxon>
        <taxon>Pseudomonadati</taxon>
        <taxon>Pseudomonadota</taxon>
        <taxon>Alphaproteobacteria</taxon>
        <taxon>Rhodobacterales</taxon>
        <taxon>Roseobacteraceae</taxon>
        <taxon>Celeribacter</taxon>
    </lineage>
</organism>
<evidence type="ECO:0000256" key="4">
    <source>
        <dbReference type="ARBA" id="ARBA00022692"/>
    </source>
</evidence>
<dbReference type="GO" id="GO:0022857">
    <property type="term" value="F:transmembrane transporter activity"/>
    <property type="evidence" value="ECO:0007669"/>
    <property type="project" value="UniProtKB-UniRule"/>
</dbReference>
<comment type="subunit">
    <text evidence="7">The complex comprises the extracytoplasmic solute receptor protein and the two transmembrane proteins.</text>
</comment>
<keyword evidence="7" id="KW-0997">Cell inner membrane</keyword>
<dbReference type="EMBL" id="FORH01000008">
    <property type="protein sequence ID" value="SFK04951.1"/>
    <property type="molecule type" value="Genomic_DNA"/>
</dbReference>
<dbReference type="OrthoDB" id="6183232at2"/>